<dbReference type="Proteomes" id="UP001364472">
    <property type="component" value="Unassembled WGS sequence"/>
</dbReference>
<dbReference type="InterPro" id="IPR022385">
    <property type="entry name" value="Rhs_assc_core"/>
</dbReference>
<dbReference type="EMBL" id="JBBDHC010000024">
    <property type="protein sequence ID" value="MEJ1250576.1"/>
    <property type="molecule type" value="Genomic_DNA"/>
</dbReference>
<reference evidence="2 3" key="1">
    <citation type="journal article" date="2016" name="Antonie Van Leeuwenhoek">
        <title>Denitratimonas tolerans gen. nov., sp. nov., a denitrifying bacterium isolated from a bioreactor for tannery wastewater treatment.</title>
        <authorList>
            <person name="Han S.I."/>
            <person name="Kim J.O."/>
            <person name="Lee Y.R."/>
            <person name="Ekpeghere K.I."/>
            <person name="Koh S.C."/>
            <person name="Whang K.S."/>
        </authorList>
    </citation>
    <scope>NUCLEOTIDE SEQUENCE [LARGE SCALE GENOMIC DNA]</scope>
    <source>
        <strain evidence="2 3">KACC 17565</strain>
    </source>
</reference>
<feature type="region of interest" description="Disordered" evidence="1">
    <location>
        <begin position="860"/>
        <end position="883"/>
    </location>
</feature>
<sequence>MTDGRGYATTLSNWYRGVPRTIKYPATPEAPGGAIRTAVVNFLGEITQVTDELGYATGYSYDAMGRLAGITYPSGDSTVWSSTSRNFVKVNVTEFGIPAGHWRLTESTGNRVKETYYDALWRPLLTRERDAANSATTRYVKRSYDAWGREIFVSYPSASSFPGTGIWTGYDALGRPTSVSQDSEQGLLTTTTQYLPGFRTQVTNPRGYQTNTWYQGFDQPTFDVPTSISEPGGVTTTINRDAFGKPLSVTRSGYWNSTWQSLTRHFVYNPQQRLCKRVDPESGATLLDYDAAGNLLWTARSTSLTSTADCQIGSVGASIKSQRGYDARSRLSWISHPAGTANESFTYYADGALNTASNADGGTWTYAYNKRRLPTSESLALGGRTFAIGYGYTGLGDVSTLTYPSGLSVSFAPNALGQPRQAGTYASTATYHPNGSLAGFTYGNGLTHSRSLNARGLPQRIRDHSGVASRLDYSYGYDRHGNVTSILDGVNANENRSLQYDARDRPISATAPNIYGEEIYDYDALDNVRRVAGYPNGLGGYVQDHRYQYDASQRLYRIDNELGAQQWGFAGNGFGETHTRTGHGQSWNYQWNAAGRMTRATRYYAGSTWENYAYDTHGHRTRSTRNTGSTRYQVYSRAGQLLYTEDSRDNQRIDYIHLGNKLVAQRSRPLAGSTVTTTWHHTDHIGSANVETNAAGVQTQRTVRMPYGAPYSGVYREGPGFAGHVTDTQTNLTYMQQRYYDPIAQRFLSPDPVDVNPANGSNFNRYWYANNNPYRFVDPDGRFGEGAAERFTDSYGSWTAEERAPFEAVAVPAAIVAIALTPVVGPELALGARVVLRNSERPTVAGVRVGKTPSETRAALEKAGHEGRPISNPSGTETGTLHNVPNMKMDVRVMNGGPKHGPRVVTAVQGTRQPANPVDGKNMGNITKVKQLEKNHIPLKPDKF</sequence>
<organism evidence="2 3">
    <name type="scientific">Denitratimonas tolerans</name>
    <dbReference type="NCBI Taxonomy" id="1338420"/>
    <lineage>
        <taxon>Bacteria</taxon>
        <taxon>Pseudomonadati</taxon>
        <taxon>Pseudomonadota</taxon>
        <taxon>Gammaproteobacteria</taxon>
        <taxon>Lysobacterales</taxon>
        <taxon>Lysobacteraceae</taxon>
        <taxon>Denitratimonas</taxon>
    </lineage>
</organism>
<gene>
    <name evidence="2" type="ORF">WB794_12955</name>
</gene>
<dbReference type="NCBIfam" id="TIGR01643">
    <property type="entry name" value="YD_repeat_2x"/>
    <property type="match status" value="1"/>
</dbReference>
<dbReference type="Pfam" id="PF05593">
    <property type="entry name" value="RHS_repeat"/>
    <property type="match status" value="1"/>
</dbReference>
<dbReference type="NCBIfam" id="TIGR03696">
    <property type="entry name" value="Rhs_assc_core"/>
    <property type="match status" value="1"/>
</dbReference>
<evidence type="ECO:0000313" key="2">
    <source>
        <dbReference type="EMBL" id="MEJ1250576.1"/>
    </source>
</evidence>
<feature type="compositionally biased region" description="Polar residues" evidence="1">
    <location>
        <begin position="871"/>
        <end position="883"/>
    </location>
</feature>
<dbReference type="PANTHER" id="PTHR32305:SF15">
    <property type="entry name" value="PROTEIN RHSA-RELATED"/>
    <property type="match status" value="1"/>
</dbReference>
<dbReference type="PANTHER" id="PTHR32305">
    <property type="match status" value="1"/>
</dbReference>
<dbReference type="Gene3D" id="2.180.10.10">
    <property type="entry name" value="RHS repeat-associated core"/>
    <property type="match status" value="2"/>
</dbReference>
<comment type="caution">
    <text evidence="2">The sequence shown here is derived from an EMBL/GenBank/DDBJ whole genome shotgun (WGS) entry which is preliminary data.</text>
</comment>
<dbReference type="RefSeq" id="WP_337336279.1">
    <property type="nucleotide sequence ID" value="NZ_JBBDHC010000024.1"/>
</dbReference>
<evidence type="ECO:0000313" key="3">
    <source>
        <dbReference type="Proteomes" id="UP001364472"/>
    </source>
</evidence>
<keyword evidence="3" id="KW-1185">Reference proteome</keyword>
<evidence type="ECO:0000256" key="1">
    <source>
        <dbReference type="SAM" id="MobiDB-lite"/>
    </source>
</evidence>
<dbReference type="InterPro" id="IPR050708">
    <property type="entry name" value="T6SS_VgrG/RHS"/>
</dbReference>
<dbReference type="AlphaFoldDB" id="A0AAW9RCL4"/>
<protein>
    <submittedName>
        <fullName evidence="2">RHS repeat-associated core domain-containing protein</fullName>
    </submittedName>
</protein>
<dbReference type="InterPro" id="IPR031325">
    <property type="entry name" value="RHS_repeat"/>
</dbReference>
<proteinExistence type="predicted"/>
<name>A0AAW9RCL4_9GAMM</name>
<accession>A0AAW9RCL4</accession>
<dbReference type="InterPro" id="IPR006530">
    <property type="entry name" value="YD"/>
</dbReference>